<protein>
    <submittedName>
        <fullName evidence="1">Uncharacterized protein</fullName>
    </submittedName>
</protein>
<gene>
    <name evidence="1" type="ORF">SVUK_LOCUS12988</name>
</gene>
<dbReference type="AlphaFoldDB" id="A0A3P7IXX8"/>
<accession>A0A3P7IXX8</accession>
<proteinExistence type="predicted"/>
<keyword evidence="2" id="KW-1185">Reference proteome</keyword>
<dbReference type="EMBL" id="UYYB01100633">
    <property type="protein sequence ID" value="VDM77990.1"/>
    <property type="molecule type" value="Genomic_DNA"/>
</dbReference>
<dbReference type="Proteomes" id="UP000270094">
    <property type="component" value="Unassembled WGS sequence"/>
</dbReference>
<dbReference type="OrthoDB" id="5815649at2759"/>
<name>A0A3P7IXX8_STRVU</name>
<sequence length="80" mass="9438">MGWSYNEEDRRQMDTKSFNGFLEKQNVLERPPSRLTDEFVVRMDQLHSQLVTSNGSGPRERRHRTSIPTSWMTLARDRNG</sequence>
<organism evidence="1 2">
    <name type="scientific">Strongylus vulgaris</name>
    <name type="common">Blood worm</name>
    <dbReference type="NCBI Taxonomy" id="40348"/>
    <lineage>
        <taxon>Eukaryota</taxon>
        <taxon>Metazoa</taxon>
        <taxon>Ecdysozoa</taxon>
        <taxon>Nematoda</taxon>
        <taxon>Chromadorea</taxon>
        <taxon>Rhabditida</taxon>
        <taxon>Rhabditina</taxon>
        <taxon>Rhabditomorpha</taxon>
        <taxon>Strongyloidea</taxon>
        <taxon>Strongylidae</taxon>
        <taxon>Strongylus</taxon>
    </lineage>
</organism>
<evidence type="ECO:0000313" key="1">
    <source>
        <dbReference type="EMBL" id="VDM77990.1"/>
    </source>
</evidence>
<reference evidence="1 2" key="1">
    <citation type="submission" date="2018-11" db="EMBL/GenBank/DDBJ databases">
        <authorList>
            <consortium name="Pathogen Informatics"/>
        </authorList>
    </citation>
    <scope>NUCLEOTIDE SEQUENCE [LARGE SCALE GENOMIC DNA]</scope>
</reference>
<evidence type="ECO:0000313" key="2">
    <source>
        <dbReference type="Proteomes" id="UP000270094"/>
    </source>
</evidence>